<dbReference type="EMBL" id="ARXV01000018">
    <property type="protein sequence ID" value="KGD63341.1"/>
    <property type="molecule type" value="Genomic_DNA"/>
</dbReference>
<accession>A0A095SFC7</accession>
<evidence type="ECO:0000256" key="2">
    <source>
        <dbReference type="ARBA" id="ARBA00022801"/>
    </source>
</evidence>
<evidence type="ECO:0000313" key="12">
    <source>
        <dbReference type="Proteomes" id="UP000029444"/>
    </source>
</evidence>
<dbReference type="SUPFAM" id="SSF52540">
    <property type="entry name" value="P-loop containing nucleoside triphosphate hydrolases"/>
    <property type="match status" value="1"/>
</dbReference>
<keyword evidence="2 9" id="KW-0378">Hydrolase</keyword>
<dbReference type="PANTHER" id="PTHR11070:SF30">
    <property type="entry name" value="F-BOX DNA HELICASE 1"/>
    <property type="match status" value="1"/>
</dbReference>
<dbReference type="Proteomes" id="UP000029444">
    <property type="component" value="Unassembled WGS sequence"/>
</dbReference>
<gene>
    <name evidence="11" type="ORF">Y5S_03327</name>
</gene>
<dbReference type="EC" id="5.6.2.4" evidence="7"/>
<reference evidence="11 12" key="1">
    <citation type="submission" date="2012-09" db="EMBL/GenBank/DDBJ databases">
        <title>Genome Sequence of alkane-degrading Bacterium Alcanivorax sp. 19-m-6.</title>
        <authorList>
            <person name="Lai Q."/>
            <person name="Shao Z."/>
        </authorList>
    </citation>
    <scope>NUCLEOTIDE SEQUENCE [LARGE SCALE GENOMIC DNA]</scope>
    <source>
        <strain evidence="11 12">19-m-6</strain>
    </source>
</reference>
<dbReference type="InterPro" id="IPR000212">
    <property type="entry name" value="DNA_helicase_UvrD/REP"/>
</dbReference>
<dbReference type="Pfam" id="PF13361">
    <property type="entry name" value="UvrD_C"/>
    <property type="match status" value="1"/>
</dbReference>
<evidence type="ECO:0000256" key="6">
    <source>
        <dbReference type="ARBA" id="ARBA00034617"/>
    </source>
</evidence>
<evidence type="ECO:0000256" key="9">
    <source>
        <dbReference type="PROSITE-ProRule" id="PRU00560"/>
    </source>
</evidence>
<comment type="catalytic activity">
    <reaction evidence="8">
        <text>ATP + H2O = ADP + phosphate + H(+)</text>
        <dbReference type="Rhea" id="RHEA:13065"/>
        <dbReference type="ChEBI" id="CHEBI:15377"/>
        <dbReference type="ChEBI" id="CHEBI:15378"/>
        <dbReference type="ChEBI" id="CHEBI:30616"/>
        <dbReference type="ChEBI" id="CHEBI:43474"/>
        <dbReference type="ChEBI" id="CHEBI:456216"/>
        <dbReference type="EC" id="5.6.2.4"/>
    </reaction>
</comment>
<name>A0A095SFC7_9GAMM</name>
<dbReference type="GO" id="GO:0016887">
    <property type="term" value="F:ATP hydrolysis activity"/>
    <property type="evidence" value="ECO:0007669"/>
    <property type="project" value="RHEA"/>
</dbReference>
<comment type="catalytic activity">
    <reaction evidence="6">
        <text>Couples ATP hydrolysis with the unwinding of duplex DNA by translocating in the 3'-5' direction.</text>
        <dbReference type="EC" id="5.6.2.4"/>
    </reaction>
</comment>
<keyword evidence="5" id="KW-0413">Isomerase</keyword>
<dbReference type="GO" id="GO:0003677">
    <property type="term" value="F:DNA binding"/>
    <property type="evidence" value="ECO:0007669"/>
    <property type="project" value="InterPro"/>
</dbReference>
<dbReference type="InterPro" id="IPR014016">
    <property type="entry name" value="UvrD-like_ATP-bd"/>
</dbReference>
<evidence type="ECO:0000256" key="4">
    <source>
        <dbReference type="ARBA" id="ARBA00022840"/>
    </source>
</evidence>
<keyword evidence="4 9" id="KW-0067">ATP-binding</keyword>
<dbReference type="AlphaFoldDB" id="A0A095SFC7"/>
<dbReference type="Gene3D" id="3.40.50.300">
    <property type="entry name" value="P-loop containing nucleotide triphosphate hydrolases"/>
    <property type="match status" value="2"/>
</dbReference>
<dbReference type="GO" id="GO:0043138">
    <property type="term" value="F:3'-5' DNA helicase activity"/>
    <property type="evidence" value="ECO:0007669"/>
    <property type="project" value="UniProtKB-EC"/>
</dbReference>
<dbReference type="GO" id="GO:0000724">
    <property type="term" value="P:double-strand break repair via homologous recombination"/>
    <property type="evidence" value="ECO:0007669"/>
    <property type="project" value="TreeGrafter"/>
</dbReference>
<feature type="domain" description="UvrD-like helicase ATP-binding" evidence="10">
    <location>
        <begin position="10"/>
        <end position="265"/>
    </location>
</feature>
<dbReference type="Pfam" id="PF00580">
    <property type="entry name" value="UvrD-helicase"/>
    <property type="match status" value="1"/>
</dbReference>
<dbReference type="InterPro" id="IPR027417">
    <property type="entry name" value="P-loop_NTPase"/>
</dbReference>
<evidence type="ECO:0000256" key="3">
    <source>
        <dbReference type="ARBA" id="ARBA00022806"/>
    </source>
</evidence>
<dbReference type="GO" id="GO:0031297">
    <property type="term" value="P:replication fork processing"/>
    <property type="evidence" value="ECO:0007669"/>
    <property type="project" value="TreeGrafter"/>
</dbReference>
<sequence>MGRVTLEKLPPDTPEQSRITQYKGSRLVVKAYAGTGKTSTLVKYALMNPRDRILYLAFNRAIRDEALSKFPANVDCKTSHQIAFSAIGRQYGHKLKNNLRLTDIAQALPSPNWTLAKDISEALNAFLASADPRILDVHFCRSERVQGKTRNQVMYQGQVLDGAQMIWQRMIDIEDSFPITHDAYLKLYQLSLPNLARKYTTILFDEAQDSNPVTNHIVLQQKCKVIYVGDDHQQIYRFRGASNALQAPFLSNADTLYLTHSFRFGPQVAMVANALLMLKKETKPVIGRGSQDQVVTSLPEGTGGFTVLSRTVIGVITNALVAAMSGKRIYWVGGIEAYQLAELEDLFWFARRQNDRVRNQKLLKEYRDFEDYEDIAKATKDPEMFRSIALLNDFDDIPGLIALMLEQTVTDPANADITVSTAHRCKGLEWQCVVLADDFPDVFDPELEPEDREDEVNLLYVACTRAMQTLVINQSVALILRYAKGLAAKKRAALEASNSE</sequence>
<evidence type="ECO:0000256" key="5">
    <source>
        <dbReference type="ARBA" id="ARBA00023235"/>
    </source>
</evidence>
<protein>
    <recommendedName>
        <fullName evidence="7">DNA 3'-5' helicase</fullName>
        <ecNumber evidence="7">5.6.2.4</ecNumber>
    </recommendedName>
</protein>
<keyword evidence="1 9" id="KW-0547">Nucleotide-binding</keyword>
<evidence type="ECO:0000256" key="1">
    <source>
        <dbReference type="ARBA" id="ARBA00022741"/>
    </source>
</evidence>
<proteinExistence type="predicted"/>
<dbReference type="PANTHER" id="PTHR11070">
    <property type="entry name" value="UVRD / RECB / PCRA DNA HELICASE FAMILY MEMBER"/>
    <property type="match status" value="1"/>
</dbReference>
<keyword evidence="12" id="KW-1185">Reference proteome</keyword>
<dbReference type="InterPro" id="IPR014017">
    <property type="entry name" value="DNA_helicase_UvrD-like_C"/>
</dbReference>
<keyword evidence="3 9" id="KW-0347">Helicase</keyword>
<evidence type="ECO:0000256" key="7">
    <source>
        <dbReference type="ARBA" id="ARBA00034808"/>
    </source>
</evidence>
<organism evidence="11 12">
    <name type="scientific">Alcanivorax nanhaiticus</name>
    <dbReference type="NCBI Taxonomy" id="1177154"/>
    <lineage>
        <taxon>Bacteria</taxon>
        <taxon>Pseudomonadati</taxon>
        <taxon>Pseudomonadota</taxon>
        <taxon>Gammaproteobacteria</taxon>
        <taxon>Oceanospirillales</taxon>
        <taxon>Alcanivoracaceae</taxon>
        <taxon>Alcanivorax</taxon>
    </lineage>
</organism>
<dbReference type="eggNOG" id="COG0210">
    <property type="taxonomic scope" value="Bacteria"/>
</dbReference>
<comment type="caution">
    <text evidence="11">The sequence shown here is derived from an EMBL/GenBank/DDBJ whole genome shotgun (WGS) entry which is preliminary data.</text>
</comment>
<dbReference type="PROSITE" id="PS51198">
    <property type="entry name" value="UVRD_HELICASE_ATP_BIND"/>
    <property type="match status" value="1"/>
</dbReference>
<feature type="binding site" evidence="9">
    <location>
        <begin position="31"/>
        <end position="38"/>
    </location>
    <ligand>
        <name>ATP</name>
        <dbReference type="ChEBI" id="CHEBI:30616"/>
    </ligand>
</feature>
<dbReference type="GO" id="GO:0005524">
    <property type="term" value="F:ATP binding"/>
    <property type="evidence" value="ECO:0007669"/>
    <property type="project" value="UniProtKB-UniRule"/>
</dbReference>
<dbReference type="RefSeq" id="WP_035234677.1">
    <property type="nucleotide sequence ID" value="NZ_ARXV01000018.1"/>
</dbReference>
<evidence type="ECO:0000313" key="11">
    <source>
        <dbReference type="EMBL" id="KGD63341.1"/>
    </source>
</evidence>
<evidence type="ECO:0000256" key="8">
    <source>
        <dbReference type="ARBA" id="ARBA00048988"/>
    </source>
</evidence>
<dbReference type="PATRIC" id="fig|1177154.3.peg.3362"/>
<evidence type="ECO:0000259" key="10">
    <source>
        <dbReference type="PROSITE" id="PS51198"/>
    </source>
</evidence>
<dbReference type="STRING" id="1177154.Y5S_03327"/>